<dbReference type="Proteomes" id="UP001595075">
    <property type="component" value="Unassembled WGS sequence"/>
</dbReference>
<gene>
    <name evidence="2" type="ORF">VTL71DRAFT_9072</name>
</gene>
<keyword evidence="1" id="KW-0472">Membrane</keyword>
<feature type="transmembrane region" description="Helical" evidence="1">
    <location>
        <begin position="12"/>
        <end position="29"/>
    </location>
</feature>
<accession>A0ABR4BTU3</accession>
<comment type="caution">
    <text evidence="2">The sequence shown here is derived from an EMBL/GenBank/DDBJ whole genome shotgun (WGS) entry which is preliminary data.</text>
</comment>
<feature type="transmembrane region" description="Helical" evidence="1">
    <location>
        <begin position="128"/>
        <end position="148"/>
    </location>
</feature>
<evidence type="ECO:0000256" key="1">
    <source>
        <dbReference type="SAM" id="Phobius"/>
    </source>
</evidence>
<evidence type="ECO:0000313" key="2">
    <source>
        <dbReference type="EMBL" id="KAL2061020.1"/>
    </source>
</evidence>
<protein>
    <submittedName>
        <fullName evidence="2">Uncharacterized protein</fullName>
    </submittedName>
</protein>
<feature type="transmembrane region" description="Helical" evidence="1">
    <location>
        <begin position="105"/>
        <end position="122"/>
    </location>
</feature>
<sequence>MNVHALRRHYVSAWIWIFGHLPFIMGYTLSATAMSKIVLAHDVSHSDEASLEKPYDEESPEHIAAGLRWFYCGGLCVALIFSCIISFSHIYTVKEDARLTREARLLFRTGAAVTVLLLPLVAEERLQSLALVGITCSIIISCLIVDLYGLSSRDKDFWVGGFSQKEKQDTKYKAHCKLDQDHKIQITENLEKGHKTTIRDILKKAPRGKSDGRIFHWTDHHNADTHLAA</sequence>
<keyword evidence="3" id="KW-1185">Reference proteome</keyword>
<reference evidence="2 3" key="1">
    <citation type="journal article" date="2024" name="Commun. Biol.">
        <title>Comparative genomic analysis of thermophilic fungi reveals convergent evolutionary adaptations and gene losses.</title>
        <authorList>
            <person name="Steindorff A.S."/>
            <person name="Aguilar-Pontes M.V."/>
            <person name="Robinson A.J."/>
            <person name="Andreopoulos B."/>
            <person name="LaButti K."/>
            <person name="Kuo A."/>
            <person name="Mondo S."/>
            <person name="Riley R."/>
            <person name="Otillar R."/>
            <person name="Haridas S."/>
            <person name="Lipzen A."/>
            <person name="Grimwood J."/>
            <person name="Schmutz J."/>
            <person name="Clum A."/>
            <person name="Reid I.D."/>
            <person name="Moisan M.C."/>
            <person name="Butler G."/>
            <person name="Nguyen T.T.M."/>
            <person name="Dewar K."/>
            <person name="Conant G."/>
            <person name="Drula E."/>
            <person name="Henrissat B."/>
            <person name="Hansel C."/>
            <person name="Singer S."/>
            <person name="Hutchinson M.I."/>
            <person name="de Vries R.P."/>
            <person name="Natvig D.O."/>
            <person name="Powell A.J."/>
            <person name="Tsang A."/>
            <person name="Grigoriev I.V."/>
        </authorList>
    </citation>
    <scope>NUCLEOTIDE SEQUENCE [LARGE SCALE GENOMIC DNA]</scope>
    <source>
        <strain evidence="2 3">CBS 494.80</strain>
    </source>
</reference>
<keyword evidence="1" id="KW-1133">Transmembrane helix</keyword>
<organism evidence="2 3">
    <name type="scientific">Oculimacula yallundae</name>
    <dbReference type="NCBI Taxonomy" id="86028"/>
    <lineage>
        <taxon>Eukaryota</taxon>
        <taxon>Fungi</taxon>
        <taxon>Dikarya</taxon>
        <taxon>Ascomycota</taxon>
        <taxon>Pezizomycotina</taxon>
        <taxon>Leotiomycetes</taxon>
        <taxon>Helotiales</taxon>
        <taxon>Ploettnerulaceae</taxon>
        <taxon>Oculimacula</taxon>
    </lineage>
</organism>
<keyword evidence="1" id="KW-0812">Transmembrane</keyword>
<feature type="transmembrane region" description="Helical" evidence="1">
    <location>
        <begin position="68"/>
        <end position="93"/>
    </location>
</feature>
<dbReference type="EMBL" id="JAZHXI010000020">
    <property type="protein sequence ID" value="KAL2061020.1"/>
    <property type="molecule type" value="Genomic_DNA"/>
</dbReference>
<proteinExistence type="predicted"/>
<evidence type="ECO:0000313" key="3">
    <source>
        <dbReference type="Proteomes" id="UP001595075"/>
    </source>
</evidence>
<name>A0ABR4BTU3_9HELO</name>